<sequence length="45" mass="5183">MVYAGLRRLATPDLRQWPNVYVTSNGSMRAAGRRGASFEWIYHRA</sequence>
<dbReference type="EMBL" id="JACBZR010000001">
    <property type="protein sequence ID" value="NYI80459.1"/>
    <property type="molecule type" value="Genomic_DNA"/>
</dbReference>
<proteinExistence type="predicted"/>
<dbReference type="AlphaFoldDB" id="A0A7Z0DRI9"/>
<name>A0A7Z0DRI9_9ACTN</name>
<dbReference type="Proteomes" id="UP000564496">
    <property type="component" value="Unassembled WGS sequence"/>
</dbReference>
<reference evidence="1 2" key="1">
    <citation type="submission" date="2020-07" db="EMBL/GenBank/DDBJ databases">
        <title>Sequencing the genomes of 1000 actinobacteria strains.</title>
        <authorList>
            <person name="Klenk H.-P."/>
        </authorList>
    </citation>
    <scope>NUCLEOTIDE SEQUENCE [LARGE SCALE GENOMIC DNA]</scope>
    <source>
        <strain evidence="1 2">DSM 26487</strain>
    </source>
</reference>
<protein>
    <submittedName>
        <fullName evidence="1">Uncharacterized protein</fullName>
    </submittedName>
</protein>
<evidence type="ECO:0000313" key="1">
    <source>
        <dbReference type="EMBL" id="NYI80459.1"/>
    </source>
</evidence>
<organism evidence="1 2">
    <name type="scientific">Nocardioides panzhihuensis</name>
    <dbReference type="NCBI Taxonomy" id="860243"/>
    <lineage>
        <taxon>Bacteria</taxon>
        <taxon>Bacillati</taxon>
        <taxon>Actinomycetota</taxon>
        <taxon>Actinomycetes</taxon>
        <taxon>Propionibacteriales</taxon>
        <taxon>Nocardioidaceae</taxon>
        <taxon>Nocardioides</taxon>
    </lineage>
</organism>
<evidence type="ECO:0000313" key="2">
    <source>
        <dbReference type="Proteomes" id="UP000564496"/>
    </source>
</evidence>
<keyword evidence="2" id="KW-1185">Reference proteome</keyword>
<gene>
    <name evidence="1" type="ORF">BJ988_005107</name>
</gene>
<accession>A0A7Z0DRI9</accession>
<comment type="caution">
    <text evidence="1">The sequence shown here is derived from an EMBL/GenBank/DDBJ whole genome shotgun (WGS) entry which is preliminary data.</text>
</comment>